<dbReference type="AlphaFoldDB" id="A0A6J7JV74"/>
<keyword evidence="3" id="KW-0804">Transcription</keyword>
<dbReference type="Pfam" id="PF19352">
    <property type="entry name" value="TetR_C_38"/>
    <property type="match status" value="1"/>
</dbReference>
<dbReference type="InterPro" id="IPR011075">
    <property type="entry name" value="TetR_C"/>
</dbReference>
<dbReference type="PROSITE" id="PS50977">
    <property type="entry name" value="HTH_TETR_2"/>
    <property type="match status" value="1"/>
</dbReference>
<evidence type="ECO:0000313" key="7">
    <source>
        <dbReference type="EMBL" id="CAB4947480.1"/>
    </source>
</evidence>
<protein>
    <submittedName>
        <fullName evidence="7">Unannotated protein</fullName>
    </submittedName>
</protein>
<keyword evidence="1" id="KW-0805">Transcription regulation</keyword>
<keyword evidence="2" id="KW-0238">DNA-binding</keyword>
<dbReference type="Pfam" id="PF00440">
    <property type="entry name" value="TetR_N"/>
    <property type="match status" value="1"/>
</dbReference>
<dbReference type="PANTHER" id="PTHR30055">
    <property type="entry name" value="HTH-TYPE TRANSCRIPTIONAL REGULATOR RUTR"/>
    <property type="match status" value="1"/>
</dbReference>
<dbReference type="EMBL" id="CAEMXZ010000133">
    <property type="protein sequence ID" value="CAB4324336.1"/>
    <property type="molecule type" value="Genomic_DNA"/>
</dbReference>
<dbReference type="Gene3D" id="1.10.10.60">
    <property type="entry name" value="Homeodomain-like"/>
    <property type="match status" value="1"/>
</dbReference>
<feature type="region of interest" description="Disordered" evidence="4">
    <location>
        <begin position="1"/>
        <end position="23"/>
    </location>
</feature>
<proteinExistence type="predicted"/>
<accession>A0A6J7JV74</accession>
<dbReference type="SUPFAM" id="SSF46689">
    <property type="entry name" value="Homeodomain-like"/>
    <property type="match status" value="1"/>
</dbReference>
<dbReference type="GO" id="GO:0003700">
    <property type="term" value="F:DNA-binding transcription factor activity"/>
    <property type="evidence" value="ECO:0007669"/>
    <property type="project" value="TreeGrafter"/>
</dbReference>
<evidence type="ECO:0000256" key="2">
    <source>
        <dbReference type="ARBA" id="ARBA00023125"/>
    </source>
</evidence>
<evidence type="ECO:0000256" key="3">
    <source>
        <dbReference type="ARBA" id="ARBA00023163"/>
    </source>
</evidence>
<dbReference type="Gene3D" id="1.10.357.10">
    <property type="entry name" value="Tetracycline Repressor, domain 2"/>
    <property type="match status" value="1"/>
</dbReference>
<evidence type="ECO:0000259" key="5">
    <source>
        <dbReference type="PROSITE" id="PS50977"/>
    </source>
</evidence>
<sequence>MSEAAESRDMSGSSDVPESSDLAEVTGAADLSDAVVDRLPGRRGQLTRRRLLDATTVLLETLPYRDVKVVDIAREAGTSPATFYQYFSDVEEAVLAIADEMASAVGPLLASLVSSSSWTDAEGWAAALRVADGFIAVWDAHRSVLRLIDLATDEGDARFRTVRTRLLGAPAEAFVAVARRRGVDGGAPFADAGVLVSMLAHVAAHREGLEHWGATSAELRHSMARVIFTTITGTTPPSN</sequence>
<evidence type="ECO:0000256" key="1">
    <source>
        <dbReference type="ARBA" id="ARBA00023015"/>
    </source>
</evidence>
<dbReference type="PANTHER" id="PTHR30055:SF234">
    <property type="entry name" value="HTH-TYPE TRANSCRIPTIONAL REGULATOR BETI"/>
    <property type="match status" value="1"/>
</dbReference>
<gene>
    <name evidence="6" type="ORF">UFOPK1392_02102</name>
    <name evidence="7" type="ORF">UFOPK3733_01672</name>
</gene>
<dbReference type="InterPro" id="IPR001647">
    <property type="entry name" value="HTH_TetR"/>
</dbReference>
<dbReference type="EMBL" id="CAFBNC010000101">
    <property type="protein sequence ID" value="CAB4947480.1"/>
    <property type="molecule type" value="Genomic_DNA"/>
</dbReference>
<reference evidence="7" key="1">
    <citation type="submission" date="2020-05" db="EMBL/GenBank/DDBJ databases">
        <authorList>
            <person name="Chiriac C."/>
            <person name="Salcher M."/>
            <person name="Ghai R."/>
            <person name="Kavagutti S V."/>
        </authorList>
    </citation>
    <scope>NUCLEOTIDE SEQUENCE</scope>
</reference>
<feature type="domain" description="HTH tetR-type" evidence="5">
    <location>
        <begin position="45"/>
        <end position="105"/>
    </location>
</feature>
<dbReference type="InterPro" id="IPR009057">
    <property type="entry name" value="Homeodomain-like_sf"/>
</dbReference>
<evidence type="ECO:0000256" key="4">
    <source>
        <dbReference type="SAM" id="MobiDB-lite"/>
    </source>
</evidence>
<dbReference type="GO" id="GO:0000976">
    <property type="term" value="F:transcription cis-regulatory region binding"/>
    <property type="evidence" value="ECO:0007669"/>
    <property type="project" value="TreeGrafter"/>
</dbReference>
<evidence type="ECO:0000313" key="6">
    <source>
        <dbReference type="EMBL" id="CAB4324336.1"/>
    </source>
</evidence>
<name>A0A6J7JV74_9ZZZZ</name>
<dbReference type="InterPro" id="IPR050109">
    <property type="entry name" value="HTH-type_TetR-like_transc_reg"/>
</dbReference>
<organism evidence="7">
    <name type="scientific">freshwater metagenome</name>
    <dbReference type="NCBI Taxonomy" id="449393"/>
    <lineage>
        <taxon>unclassified sequences</taxon>
        <taxon>metagenomes</taxon>
        <taxon>ecological metagenomes</taxon>
    </lineage>
</organism>